<evidence type="ECO:0000313" key="8">
    <source>
        <dbReference type="Proteomes" id="UP000568050"/>
    </source>
</evidence>
<dbReference type="InterPro" id="IPR019109">
    <property type="entry name" value="MamF_MmsF"/>
</dbReference>
<feature type="compositionally biased region" description="Pro residues" evidence="5">
    <location>
        <begin position="7"/>
        <end position="16"/>
    </location>
</feature>
<keyword evidence="8" id="KW-1185">Reference proteome</keyword>
<dbReference type="EMBL" id="JACHWP010000001">
    <property type="protein sequence ID" value="MBB3022635.1"/>
    <property type="molecule type" value="Genomic_DNA"/>
</dbReference>
<dbReference type="AlphaFoldDB" id="A0A839QS89"/>
<feature type="transmembrane region" description="Helical" evidence="6">
    <location>
        <begin position="72"/>
        <end position="105"/>
    </location>
</feature>
<reference evidence="7 8" key="1">
    <citation type="submission" date="2020-08" db="EMBL/GenBank/DDBJ databases">
        <title>Sequencing the genomes of 1000 actinobacteria strains.</title>
        <authorList>
            <person name="Klenk H.-P."/>
        </authorList>
    </citation>
    <scope>NUCLEOTIDE SEQUENCE [LARGE SCALE GENOMIC DNA]</scope>
    <source>
        <strain evidence="7 8">DSM 23040</strain>
    </source>
</reference>
<evidence type="ECO:0000313" key="7">
    <source>
        <dbReference type="EMBL" id="MBB3022635.1"/>
    </source>
</evidence>
<comment type="subcellular location">
    <subcellularLocation>
        <location evidence="1">Membrane</location>
        <topology evidence="1">Multi-pass membrane protein</topology>
    </subcellularLocation>
</comment>
<evidence type="ECO:0000256" key="4">
    <source>
        <dbReference type="ARBA" id="ARBA00023136"/>
    </source>
</evidence>
<keyword evidence="3 6" id="KW-1133">Transmembrane helix</keyword>
<feature type="region of interest" description="Disordered" evidence="5">
    <location>
        <begin position="1"/>
        <end position="60"/>
    </location>
</feature>
<organism evidence="7 8">
    <name type="scientific">Helcobacillus massiliensis</name>
    <dbReference type="NCBI Taxonomy" id="521392"/>
    <lineage>
        <taxon>Bacteria</taxon>
        <taxon>Bacillati</taxon>
        <taxon>Actinomycetota</taxon>
        <taxon>Actinomycetes</taxon>
        <taxon>Micrococcales</taxon>
        <taxon>Dermabacteraceae</taxon>
        <taxon>Helcobacillus</taxon>
    </lineage>
</organism>
<feature type="transmembrane region" description="Helical" evidence="6">
    <location>
        <begin position="117"/>
        <end position="143"/>
    </location>
</feature>
<gene>
    <name evidence="7" type="ORF">FHX50_000883</name>
</gene>
<dbReference type="RefSeq" id="WP_183374844.1">
    <property type="nucleotide sequence ID" value="NZ_CBCSFZ010000019.1"/>
</dbReference>
<evidence type="ECO:0000256" key="2">
    <source>
        <dbReference type="ARBA" id="ARBA00022692"/>
    </source>
</evidence>
<evidence type="ECO:0000256" key="1">
    <source>
        <dbReference type="ARBA" id="ARBA00004141"/>
    </source>
</evidence>
<dbReference type="Proteomes" id="UP000568050">
    <property type="component" value="Unassembled WGS sequence"/>
</dbReference>
<keyword evidence="2 6" id="KW-0812">Transmembrane</keyword>
<sequence>MSSAIPPHNPNSPNPSQPDEYGYGQQGPHAQNSNEQHAGHGQQPHAQQAPYAHQPSAAQGAQAPLSDSDARLWAILAHLSMLIGSLASVGYLGWLGPLVILLVFGSRSPFVRQAAAGALNFAITIFIAQVVLGIIAAIGWILVWVLVGLIPLAIAGLGLVIVWVVSIIVPILAAVTANRGEAYRYPLTWHIIS</sequence>
<accession>A0A839QS89</accession>
<protein>
    <submittedName>
        <fullName evidence="7">Putative Tic20 family protein</fullName>
    </submittedName>
</protein>
<evidence type="ECO:0000256" key="3">
    <source>
        <dbReference type="ARBA" id="ARBA00022989"/>
    </source>
</evidence>
<comment type="caution">
    <text evidence="7">The sequence shown here is derived from an EMBL/GenBank/DDBJ whole genome shotgun (WGS) entry which is preliminary data.</text>
</comment>
<feature type="transmembrane region" description="Helical" evidence="6">
    <location>
        <begin position="149"/>
        <end position="175"/>
    </location>
</feature>
<dbReference type="Pfam" id="PF09685">
    <property type="entry name" value="MamF_MmsF"/>
    <property type="match status" value="1"/>
</dbReference>
<proteinExistence type="predicted"/>
<evidence type="ECO:0000256" key="6">
    <source>
        <dbReference type="SAM" id="Phobius"/>
    </source>
</evidence>
<feature type="compositionally biased region" description="Low complexity" evidence="5">
    <location>
        <begin position="39"/>
        <end position="59"/>
    </location>
</feature>
<name>A0A839QS89_9MICO</name>
<evidence type="ECO:0000256" key="5">
    <source>
        <dbReference type="SAM" id="MobiDB-lite"/>
    </source>
</evidence>
<keyword evidence="4 6" id="KW-0472">Membrane</keyword>